<dbReference type="SUPFAM" id="SSF53850">
    <property type="entry name" value="Periplasmic binding protein-like II"/>
    <property type="match status" value="1"/>
</dbReference>
<feature type="region of interest" description="Disordered" evidence="1">
    <location>
        <begin position="29"/>
        <end position="48"/>
    </location>
</feature>
<dbReference type="PANTHER" id="PTHR42941:SF1">
    <property type="entry name" value="SLL1037 PROTEIN"/>
    <property type="match status" value="1"/>
</dbReference>
<evidence type="ECO:0000313" key="3">
    <source>
        <dbReference type="Proteomes" id="UP000239430"/>
    </source>
</evidence>
<accession>A0A9X7J3P2</accession>
<dbReference type="RefSeq" id="WP_083476824.1">
    <property type="nucleotide sequence ID" value="NZ_PVXL01000040.1"/>
</dbReference>
<organism evidence="2 3">
    <name type="scientific">Neomoorella stamsii</name>
    <dbReference type="NCBI Taxonomy" id="1266720"/>
    <lineage>
        <taxon>Bacteria</taxon>
        <taxon>Bacillati</taxon>
        <taxon>Bacillota</taxon>
        <taxon>Clostridia</taxon>
        <taxon>Neomoorellales</taxon>
        <taxon>Neomoorellaceae</taxon>
        <taxon>Neomoorella</taxon>
    </lineage>
</organism>
<dbReference type="AlphaFoldDB" id="A0A9X7J3P2"/>
<name>A0A9X7J3P2_9FIRM</name>
<evidence type="ECO:0000313" key="2">
    <source>
        <dbReference type="EMBL" id="PRR73424.1"/>
    </source>
</evidence>
<keyword evidence="3" id="KW-1185">Reference proteome</keyword>
<reference evidence="2 3" key="1">
    <citation type="submission" date="2018-03" db="EMBL/GenBank/DDBJ databases">
        <title>Genome sequence of Moorella stamsii DSM 26217.</title>
        <authorList>
            <person name="Poehlein A."/>
            <person name="Daniel R."/>
        </authorList>
    </citation>
    <scope>NUCLEOTIDE SEQUENCE [LARGE SCALE GENOMIC DNA]</scope>
    <source>
        <strain evidence="3">DSM 26217</strain>
    </source>
</reference>
<proteinExistence type="predicted"/>
<dbReference type="Gene3D" id="3.40.190.10">
    <property type="entry name" value="Periplasmic binding protein-like II"/>
    <property type="match status" value="2"/>
</dbReference>
<dbReference type="EMBL" id="PVXL01000040">
    <property type="protein sequence ID" value="PRR73424.1"/>
    <property type="molecule type" value="Genomic_DNA"/>
</dbReference>
<dbReference type="Pfam" id="PF16868">
    <property type="entry name" value="NMT1_3"/>
    <property type="match status" value="1"/>
</dbReference>
<dbReference type="PANTHER" id="PTHR42941">
    <property type="entry name" value="SLL1037 PROTEIN"/>
    <property type="match status" value="1"/>
</dbReference>
<protein>
    <submittedName>
        <fullName evidence="2">NMT1/THI5 like protein</fullName>
    </submittedName>
</protein>
<dbReference type="NCBIfam" id="TIGR02122">
    <property type="entry name" value="TRAP_TAXI"/>
    <property type="match status" value="1"/>
</dbReference>
<sequence length="330" mass="35333">MKKKVLIVIALLTLSFTFMLITNGCGGGGKATGEKTSPSPSTSSQASVQQISFATSQPGGVFYPLAVAMCDILNKNVPNVRAITEQTGGSVENTNLLMGKKAEIGFATDSVALEKYEGGKYFKYGWRLFEDTLEYIALADSGIKSIKDLDGKKVAVGAAGSAANKLTIDLLKAHGVKNFSPQYLEWEKSVDALLDHLIDATAGMGAYPIPAIQGVQARANINLLQADPEVIKANFKAPVYPVVIPAGTYKGQDKDVTVLGISAGAWIRSDLPEDLVYEITKAIFSNLDYLGTVHRTGKDQHLLTPEEAQALGVEVHPGVIKYAKEKGIWK</sequence>
<dbReference type="Proteomes" id="UP000239430">
    <property type="component" value="Unassembled WGS sequence"/>
</dbReference>
<evidence type="ECO:0000256" key="1">
    <source>
        <dbReference type="SAM" id="MobiDB-lite"/>
    </source>
</evidence>
<comment type="caution">
    <text evidence="2">The sequence shown here is derived from an EMBL/GenBank/DDBJ whole genome shotgun (WGS) entry which is preliminary data.</text>
</comment>
<gene>
    <name evidence="2" type="ORF">MOST_12720</name>
</gene>
<dbReference type="InterPro" id="IPR011852">
    <property type="entry name" value="TRAP_TAXI"/>
</dbReference>